<reference evidence="1 2" key="1">
    <citation type="journal article" date="2021" name="Nat. Commun.">
        <title>Genetic determinants of endophytism in the Arabidopsis root mycobiome.</title>
        <authorList>
            <person name="Mesny F."/>
            <person name="Miyauchi S."/>
            <person name="Thiergart T."/>
            <person name="Pickel B."/>
            <person name="Atanasova L."/>
            <person name="Karlsson M."/>
            <person name="Huettel B."/>
            <person name="Barry K.W."/>
            <person name="Haridas S."/>
            <person name="Chen C."/>
            <person name="Bauer D."/>
            <person name="Andreopoulos W."/>
            <person name="Pangilinan J."/>
            <person name="LaButti K."/>
            <person name="Riley R."/>
            <person name="Lipzen A."/>
            <person name="Clum A."/>
            <person name="Drula E."/>
            <person name="Henrissat B."/>
            <person name="Kohler A."/>
            <person name="Grigoriev I.V."/>
            <person name="Martin F.M."/>
            <person name="Hacquard S."/>
        </authorList>
    </citation>
    <scope>NUCLEOTIDE SEQUENCE [LARGE SCALE GENOMIC DNA]</scope>
    <source>
        <strain evidence="1 2">MPI-SDFR-AT-0079</strain>
    </source>
</reference>
<keyword evidence="2" id="KW-1185">Reference proteome</keyword>
<sequence>MATPEQYDFIALGGGEPAKLLAWDLSSKHGKKCAVIEHGPISGACPTVACMPTKTLLHSAQLAHLARQVQASAPGAASSDFKADMAKVFTRKQEVVDGMADLFLGIFADTKAELIRGHGELVGPKTISCNGRLLTAETVLINTGSKAFVDTTIPGLADANPLTHVELLDIKTLPSHLIILGGGYVGIEFAQAYARFGSRVTVIERNAQILAKEDSDVVTELTRILSREGIEFLTSTSVTHVSGTSGSEVTLTLSNPTPGTAPTTISGTHLLVAAGRTPNTSNIGLAAAGITLTPTGHIAVDTQLRTSVPGVFAGGDCAGSPYFTHMGWDDYRVLLGVLTGAPRETGTAGRQVPSVLFTTPELAHVGLREGEAKKKGVGYRVVRAPMGAFLRARALGATEGFAKALVEEKGERILGFTALGPGAGELLPVVQLVMKLGLSYRELVDLTIVHPTMAEGLVDLFRSVPSSSK</sequence>
<comment type="caution">
    <text evidence="1">The sequence shown here is derived from an EMBL/GenBank/DDBJ whole genome shotgun (WGS) entry which is preliminary data.</text>
</comment>
<dbReference type="Proteomes" id="UP000724584">
    <property type="component" value="Unassembled WGS sequence"/>
</dbReference>
<gene>
    <name evidence="1" type="ORF">F5144DRAFT_552696</name>
</gene>
<protein>
    <submittedName>
        <fullName evidence="1">Uncharacterized protein</fullName>
    </submittedName>
</protein>
<evidence type="ECO:0000313" key="2">
    <source>
        <dbReference type="Proteomes" id="UP000724584"/>
    </source>
</evidence>
<name>A0ACB7PQK9_9PEZI</name>
<organism evidence="1 2">
    <name type="scientific">Chaetomium tenue</name>
    <dbReference type="NCBI Taxonomy" id="1854479"/>
    <lineage>
        <taxon>Eukaryota</taxon>
        <taxon>Fungi</taxon>
        <taxon>Dikarya</taxon>
        <taxon>Ascomycota</taxon>
        <taxon>Pezizomycotina</taxon>
        <taxon>Sordariomycetes</taxon>
        <taxon>Sordariomycetidae</taxon>
        <taxon>Sordariales</taxon>
        <taxon>Chaetomiaceae</taxon>
        <taxon>Chaetomium</taxon>
    </lineage>
</organism>
<evidence type="ECO:0000313" key="1">
    <source>
        <dbReference type="EMBL" id="KAH6649344.1"/>
    </source>
</evidence>
<dbReference type="EMBL" id="JAGIZQ010000001">
    <property type="protein sequence ID" value="KAH6649344.1"/>
    <property type="molecule type" value="Genomic_DNA"/>
</dbReference>
<proteinExistence type="predicted"/>
<accession>A0ACB7PQK9</accession>